<evidence type="ECO:0000313" key="1">
    <source>
        <dbReference type="EMBL" id="ANB72674.1"/>
    </source>
</evidence>
<evidence type="ECO:0000313" key="2">
    <source>
        <dbReference type="Proteomes" id="UP000076852"/>
    </source>
</evidence>
<organism evidence="1 2">
    <name type="scientific">Paraburkholderia phytofirmans OLGA172</name>
    <dbReference type="NCBI Taxonomy" id="1417228"/>
    <lineage>
        <taxon>Bacteria</taxon>
        <taxon>Pseudomonadati</taxon>
        <taxon>Pseudomonadota</taxon>
        <taxon>Betaproteobacteria</taxon>
        <taxon>Burkholderiales</taxon>
        <taxon>Burkholderiaceae</taxon>
        <taxon>Paraburkholderia</taxon>
    </lineage>
</organism>
<evidence type="ECO:0008006" key="3">
    <source>
        <dbReference type="Google" id="ProtNLM"/>
    </source>
</evidence>
<dbReference type="KEGG" id="buz:AYM40_10050"/>
<dbReference type="InterPro" id="IPR021327">
    <property type="entry name" value="DUF2934"/>
</dbReference>
<dbReference type="EMBL" id="CP014578">
    <property type="protein sequence ID" value="ANB72674.1"/>
    <property type="molecule type" value="Genomic_DNA"/>
</dbReference>
<gene>
    <name evidence="1" type="ORF">AYM40_10050</name>
</gene>
<name>A0A160FKA8_9BURK</name>
<dbReference type="Proteomes" id="UP000076852">
    <property type="component" value="Chromosome 1"/>
</dbReference>
<keyword evidence="2" id="KW-1185">Reference proteome</keyword>
<dbReference type="AlphaFoldDB" id="A0A160FKA8"/>
<dbReference type="Pfam" id="PF11154">
    <property type="entry name" value="DUF2934"/>
    <property type="match status" value="1"/>
</dbReference>
<dbReference type="RefSeq" id="WP_063496098.1">
    <property type="nucleotide sequence ID" value="NZ_CP014578.1"/>
</dbReference>
<sequence>MSGTTVEERIRARAYELWQLDGGLEGCADEYWRTARALVEKEMTAPDSAEPGDPDVRAPD</sequence>
<proteinExistence type="predicted"/>
<dbReference type="OrthoDB" id="8909820at2"/>
<accession>A0A160FKA8</accession>
<reference evidence="1 2" key="1">
    <citation type="journal article" date="2016" name="Gene">
        <title>PacBio SMRT assembly of a complex multi-replicon genome reveals chlorocatechol degradative operon in a region of genome plasticity.</title>
        <authorList>
            <person name="Ricker N."/>
            <person name="Shen S.Y."/>
            <person name="Goordial J."/>
            <person name="Jin S."/>
            <person name="Fulthorpe R.R."/>
        </authorList>
    </citation>
    <scope>NUCLEOTIDE SEQUENCE [LARGE SCALE GENOMIC DNA]</scope>
    <source>
        <strain evidence="1 2">OLGA172</strain>
    </source>
</reference>
<protein>
    <recommendedName>
        <fullName evidence="3">DUF2934 domain-containing protein</fullName>
    </recommendedName>
</protein>